<feature type="compositionally biased region" description="Polar residues" evidence="1">
    <location>
        <begin position="195"/>
        <end position="205"/>
    </location>
</feature>
<gene>
    <name evidence="2" type="ORF">OKIOD_LOCUS5488</name>
</gene>
<evidence type="ECO:0000313" key="2">
    <source>
        <dbReference type="EMBL" id="CAG5094875.1"/>
    </source>
</evidence>
<feature type="compositionally biased region" description="Polar residues" evidence="1">
    <location>
        <begin position="128"/>
        <end position="147"/>
    </location>
</feature>
<evidence type="ECO:0000313" key="3">
    <source>
        <dbReference type="Proteomes" id="UP001158576"/>
    </source>
</evidence>
<feature type="region of interest" description="Disordered" evidence="1">
    <location>
        <begin position="242"/>
        <end position="270"/>
    </location>
</feature>
<keyword evidence="3" id="KW-1185">Reference proteome</keyword>
<dbReference type="Proteomes" id="UP001158576">
    <property type="component" value="Chromosome XSR"/>
</dbReference>
<feature type="region of interest" description="Disordered" evidence="1">
    <location>
        <begin position="111"/>
        <end position="213"/>
    </location>
</feature>
<evidence type="ECO:0000256" key="1">
    <source>
        <dbReference type="SAM" id="MobiDB-lite"/>
    </source>
</evidence>
<accession>A0ABN7SC42</accession>
<protein>
    <submittedName>
        <fullName evidence="2">Oidioi.mRNA.OKI2018_I69.XSR.g13930.t1.cds</fullName>
    </submittedName>
</protein>
<reference evidence="2 3" key="1">
    <citation type="submission" date="2021-04" db="EMBL/GenBank/DDBJ databases">
        <authorList>
            <person name="Bliznina A."/>
        </authorList>
    </citation>
    <scope>NUCLEOTIDE SEQUENCE [LARGE SCALE GENOMIC DNA]</scope>
</reference>
<sequence length="384" mass="41945">MDSTFPDYSGLGNSAGSYEVIENSPKRYRVRVPVTSDLFSSSANIIIKVNGQKVTVEAKIEATDAYGNKKISKICKDVTLPADCNMKTLKTQEENNAVIISVDKNEISQPDFVPLKERQAYEGRGVNSPWTLTGSSPSPRPSSQTDAFPQPPTQDEVFPEARAESRTRKHSKNVRFSEEPPKVTQVDTDEPPSPQVAQNKANQPTPKKKGIGRMDSNDFIMAEEEDVAASLRSLTLPVLEERPASIPPDEPIEDLGVFGGSTPQIEKPNPFIRPILQKPQDFIATNEPDPSIVPLKVVNDPPQRQMATKFPNYNTDPITRTAPSPYCPFPTDNAGFPPPPPCVTGAGSATTTFGTPLMPPPAYYDSTTTRRASVDIPVEHVDDA</sequence>
<name>A0ABN7SC42_OIKDI</name>
<proteinExistence type="predicted"/>
<dbReference type="EMBL" id="OU015569">
    <property type="protein sequence ID" value="CAG5094875.1"/>
    <property type="molecule type" value="Genomic_DNA"/>
</dbReference>
<organism evidence="2 3">
    <name type="scientific">Oikopleura dioica</name>
    <name type="common">Tunicate</name>
    <dbReference type="NCBI Taxonomy" id="34765"/>
    <lineage>
        <taxon>Eukaryota</taxon>
        <taxon>Metazoa</taxon>
        <taxon>Chordata</taxon>
        <taxon>Tunicata</taxon>
        <taxon>Appendicularia</taxon>
        <taxon>Copelata</taxon>
        <taxon>Oikopleuridae</taxon>
        <taxon>Oikopleura</taxon>
    </lineage>
</organism>